<dbReference type="EMBL" id="LR797048">
    <property type="protein sequence ID" value="CAB4184096.1"/>
    <property type="molecule type" value="Genomic_DNA"/>
</dbReference>
<feature type="transmembrane region" description="Helical" evidence="2">
    <location>
        <begin position="43"/>
        <end position="73"/>
    </location>
</feature>
<evidence type="ECO:0000256" key="2">
    <source>
        <dbReference type="SAM" id="Phobius"/>
    </source>
</evidence>
<keyword evidence="2" id="KW-0472">Membrane</keyword>
<dbReference type="EMBL" id="LR797404">
    <property type="protein sequence ID" value="CAB4214652.1"/>
    <property type="molecule type" value="Genomic_DNA"/>
</dbReference>
<reference evidence="6" key="1">
    <citation type="submission" date="2020-05" db="EMBL/GenBank/DDBJ databases">
        <authorList>
            <person name="Chiriac C."/>
            <person name="Salcher M."/>
            <person name="Ghai R."/>
            <person name="Kavagutti S V."/>
        </authorList>
    </citation>
    <scope>NUCLEOTIDE SEQUENCE</scope>
</reference>
<dbReference type="EMBL" id="LR796876">
    <property type="protein sequence ID" value="CAB4171669.1"/>
    <property type="molecule type" value="Genomic_DNA"/>
</dbReference>
<organism evidence="6">
    <name type="scientific">uncultured Caudovirales phage</name>
    <dbReference type="NCBI Taxonomy" id="2100421"/>
    <lineage>
        <taxon>Viruses</taxon>
        <taxon>Duplodnaviria</taxon>
        <taxon>Heunggongvirae</taxon>
        <taxon>Uroviricota</taxon>
        <taxon>Caudoviricetes</taxon>
        <taxon>Peduoviridae</taxon>
        <taxon>Maltschvirus</taxon>
        <taxon>Maltschvirus maltsch</taxon>
    </lineage>
</organism>
<evidence type="ECO:0000313" key="6">
    <source>
        <dbReference type="EMBL" id="CAB4214652.1"/>
    </source>
</evidence>
<name>A0A6J5SJ53_9CAUD</name>
<sequence length="74" mass="8437">MKLKQHYLSDAELDGDEDYHPADFDYRAPSDYRPQNDYREETLIAAGVSLLAEGVAVILFITMIFVWFIVIAAP</sequence>
<evidence type="ECO:0000313" key="5">
    <source>
        <dbReference type="EMBL" id="CAB4199943.1"/>
    </source>
</evidence>
<accession>A0A6J5SJ53</accession>
<gene>
    <name evidence="4" type="ORF">UFOVP1097_26</name>
    <name evidence="5" type="ORF">UFOVP1349_20</name>
    <name evidence="6" type="ORF">UFOVP1456_57</name>
    <name evidence="3" type="ORF">UFOVP925_23</name>
</gene>
<keyword evidence="2" id="KW-1133">Transmembrane helix</keyword>
<evidence type="ECO:0000256" key="1">
    <source>
        <dbReference type="SAM" id="MobiDB-lite"/>
    </source>
</evidence>
<feature type="region of interest" description="Disordered" evidence="1">
    <location>
        <begin position="1"/>
        <end position="22"/>
    </location>
</feature>
<evidence type="ECO:0000313" key="4">
    <source>
        <dbReference type="EMBL" id="CAB4184096.1"/>
    </source>
</evidence>
<proteinExistence type="predicted"/>
<protein>
    <submittedName>
        <fullName evidence="6">Uncharacterized protein</fullName>
    </submittedName>
</protein>
<dbReference type="EMBL" id="LR797291">
    <property type="protein sequence ID" value="CAB4199943.1"/>
    <property type="molecule type" value="Genomic_DNA"/>
</dbReference>
<keyword evidence="2" id="KW-0812">Transmembrane</keyword>
<evidence type="ECO:0000313" key="3">
    <source>
        <dbReference type="EMBL" id="CAB4171669.1"/>
    </source>
</evidence>